<evidence type="ECO:0000313" key="2">
    <source>
        <dbReference type="Proteomes" id="UP000789860"/>
    </source>
</evidence>
<dbReference type="Proteomes" id="UP000789860">
    <property type="component" value="Unassembled WGS sequence"/>
</dbReference>
<organism evidence="1 2">
    <name type="scientific">Scutellospora calospora</name>
    <dbReference type="NCBI Taxonomy" id="85575"/>
    <lineage>
        <taxon>Eukaryota</taxon>
        <taxon>Fungi</taxon>
        <taxon>Fungi incertae sedis</taxon>
        <taxon>Mucoromycota</taxon>
        <taxon>Glomeromycotina</taxon>
        <taxon>Glomeromycetes</taxon>
        <taxon>Diversisporales</taxon>
        <taxon>Gigasporaceae</taxon>
        <taxon>Scutellospora</taxon>
    </lineage>
</organism>
<protein>
    <submittedName>
        <fullName evidence="1">9265_t:CDS:1</fullName>
    </submittedName>
</protein>
<evidence type="ECO:0000313" key="1">
    <source>
        <dbReference type="EMBL" id="CAG8513302.1"/>
    </source>
</evidence>
<comment type="caution">
    <text evidence="1">The sequence shown here is derived from an EMBL/GenBank/DDBJ whole genome shotgun (WGS) entry which is preliminary data.</text>
</comment>
<keyword evidence="2" id="KW-1185">Reference proteome</keyword>
<sequence length="492" mass="56401">MEMLLSTSPNFKSSSADKESVIIPLTVVLKIFTKKIEDRCIEVSKNKKYFPRDLVNNAKSACDRYNFLVHSDVKNTQGICGITGHWMTVNYEEWKNELEEIRKKEIEENAVKISQNKTSRKKQNKLLQGPLESKVQKPVHPKRKAEQEARHEEIKEQQDNKISWADEAEMAFDDVGPQQASNLDPSSKDIEPVNANSIMQSFENLYVDNKRDVRAQLNQILADHKIVLDIDNIGDKQSDDPIGNLGIGGDESKKNMTTDKEMGEMDDEEDTRTLDEDDEDIGTPDAEHAEISDDDEEDLRTPDAAFLETSDKESRTPDTGFISQKMPKMLEKSENDRTMSPVQSQNAHNEAKEKSENYRIMSPVQSQDAHNEARGKSENDLTMSPVQSPDAYHETGKYLREYSKIIYKALLAELDSRHFLYETDKEPRVSDGLNWKEKSGQKRRKFKNKLLRHSINIKDGGLAVRRNNVKRMQKVINSWEEVICDVVTFTNM</sequence>
<gene>
    <name evidence="1" type="ORF">SCALOS_LOCUS3754</name>
</gene>
<name>A0ACA9L7L3_9GLOM</name>
<reference evidence="1" key="1">
    <citation type="submission" date="2021-06" db="EMBL/GenBank/DDBJ databases">
        <authorList>
            <person name="Kallberg Y."/>
            <person name="Tangrot J."/>
            <person name="Rosling A."/>
        </authorList>
    </citation>
    <scope>NUCLEOTIDE SEQUENCE</scope>
    <source>
        <strain evidence="1">AU212A</strain>
    </source>
</reference>
<accession>A0ACA9L7L3</accession>
<dbReference type="EMBL" id="CAJVPM010004443">
    <property type="protein sequence ID" value="CAG8513302.1"/>
    <property type="molecule type" value="Genomic_DNA"/>
</dbReference>
<proteinExistence type="predicted"/>